<feature type="compositionally biased region" description="Basic and acidic residues" evidence="11">
    <location>
        <begin position="16"/>
        <end position="25"/>
    </location>
</feature>
<dbReference type="Proteomes" id="UP000658997">
    <property type="component" value="Unassembled WGS sequence"/>
</dbReference>
<dbReference type="GO" id="GO:0006457">
    <property type="term" value="P:protein folding"/>
    <property type="evidence" value="ECO:0007669"/>
    <property type="project" value="InterPro"/>
</dbReference>
<evidence type="ECO:0000256" key="10">
    <source>
        <dbReference type="HAMAP-Rule" id="MF_03055"/>
    </source>
</evidence>
<dbReference type="SUPFAM" id="SSF46579">
    <property type="entry name" value="Prefoldin"/>
    <property type="match status" value="1"/>
</dbReference>
<keyword evidence="6 10" id="KW-0949">S-adenosyl-L-methionine</keyword>
<dbReference type="GO" id="GO:0008176">
    <property type="term" value="F:tRNA (guanine(46)-N7)-methyltransferase activity"/>
    <property type="evidence" value="ECO:0007669"/>
    <property type="project" value="UniProtKB-UniRule"/>
</dbReference>
<dbReference type="GO" id="GO:0016272">
    <property type="term" value="C:prefoldin complex"/>
    <property type="evidence" value="ECO:0007669"/>
    <property type="project" value="InterPro"/>
</dbReference>
<keyword evidence="3 10" id="KW-0820">tRNA-binding</keyword>
<feature type="binding site" evidence="10">
    <location>
        <begin position="273"/>
        <end position="274"/>
    </location>
    <ligand>
        <name>S-adenosyl-L-methionine</name>
        <dbReference type="ChEBI" id="CHEBI:59789"/>
    </ligand>
</feature>
<feature type="binding site" evidence="10">
    <location>
        <position position="250"/>
    </location>
    <ligand>
        <name>S-adenosyl-L-methionine</name>
        <dbReference type="ChEBI" id="CHEBI:59789"/>
    </ligand>
</feature>
<keyword evidence="9 10" id="KW-0539">Nucleus</keyword>
<dbReference type="Gene3D" id="1.10.287.370">
    <property type="match status" value="1"/>
</dbReference>
<protein>
    <recommendedName>
        <fullName evidence="10">tRNA (guanine-N(7)-)-methyltransferase</fullName>
        <ecNumber evidence="10">2.1.1.33</ecNumber>
    </recommendedName>
    <alternativeName>
        <fullName evidence="10">Transfer RNA methyltransferase 8</fullName>
    </alternativeName>
    <alternativeName>
        <fullName evidence="10">tRNA (guanine(46)-N(7))-methyltransferase</fullName>
    </alternativeName>
    <alternativeName>
        <fullName evidence="10">tRNA(m7G46)-methyltransferase</fullName>
    </alternativeName>
</protein>
<comment type="subunit">
    <text evidence="10">Forms a complex with TRM82.</text>
</comment>
<dbReference type="PANTHER" id="PTHR23417">
    <property type="entry name" value="3-DEOXY-D-MANNO-OCTULOSONIC-ACID TRANSFERASE/TRNA GUANINE-N 7 - -METHYLTRANSFERASE"/>
    <property type="match status" value="1"/>
</dbReference>
<sequence>MSAAAAATTTTTQKAARAEAQKRQLTEQEAAQVYQSRRSELQGIASKIGELEGEADEHKLVIDTLSEASKNDPDRKCFRLIGGVLVERTVKEVLPALQTNLEGSPKIYAPPSKFLASLPLNPQRHLSYLSYLSLSSSHHTINIAEMGKRKRSTLAHVPANSSSSKTEHDRIQLLQSKQHINSLSGGKIIIPQKRWYRQRAHANPFSDHSLEYPSQPSEMNWGTIFPKYYDSKTGKKKEEERRGVEFADVGCGFGGLLMQLAPLYPNTLMLGLEIRVHVTQYVHDKIVALRLAAQQGRLEQAQPSSSTPEPCTPTPAEANADEEDLDEATTNAQLVSSAHLAPGSYHNVGVLRANGMKFLPNFFYKHQLSKLFFLFPDPHFKSRKHKARIISPTLLAEYAYVLRPGGIVYIITDVKELYDWMDKHLGSHPLFQRLQKGEARLKDDPCVSAVYTATEEGKKVERNRGDKWFSAFERLHDPEDHDE</sequence>
<evidence type="ECO:0000256" key="3">
    <source>
        <dbReference type="ARBA" id="ARBA00022555"/>
    </source>
</evidence>
<dbReference type="InterPro" id="IPR009053">
    <property type="entry name" value="Prefoldin"/>
</dbReference>
<dbReference type="Gene3D" id="3.40.50.150">
    <property type="entry name" value="Vaccinia Virus protein VP39"/>
    <property type="match status" value="1"/>
</dbReference>
<dbReference type="CDD" id="cd23163">
    <property type="entry name" value="Prefoldin_2"/>
    <property type="match status" value="1"/>
</dbReference>
<keyword evidence="5 10" id="KW-0808">Transferase</keyword>
<evidence type="ECO:0000256" key="4">
    <source>
        <dbReference type="ARBA" id="ARBA00022603"/>
    </source>
</evidence>
<dbReference type="GO" id="GO:0051082">
    <property type="term" value="F:unfolded protein binding"/>
    <property type="evidence" value="ECO:0007669"/>
    <property type="project" value="InterPro"/>
</dbReference>
<dbReference type="SUPFAM" id="SSF53335">
    <property type="entry name" value="S-adenosyl-L-methionine-dependent methyltransferases"/>
    <property type="match status" value="1"/>
</dbReference>
<name>A0A8H8QKW3_9BASI</name>
<comment type="catalytic activity">
    <reaction evidence="1 10">
        <text>guanosine(46) in tRNA + S-adenosyl-L-methionine = N(7)-methylguanosine(46) in tRNA + S-adenosyl-L-homocysteine</text>
        <dbReference type="Rhea" id="RHEA:42708"/>
        <dbReference type="Rhea" id="RHEA-COMP:10188"/>
        <dbReference type="Rhea" id="RHEA-COMP:10189"/>
        <dbReference type="ChEBI" id="CHEBI:57856"/>
        <dbReference type="ChEBI" id="CHEBI:59789"/>
        <dbReference type="ChEBI" id="CHEBI:74269"/>
        <dbReference type="ChEBI" id="CHEBI:74480"/>
        <dbReference type="EC" id="2.1.1.33"/>
    </reaction>
</comment>
<feature type="compositionally biased region" description="Low complexity" evidence="11">
    <location>
        <begin position="1"/>
        <end position="15"/>
    </location>
</feature>
<keyword evidence="13" id="KW-1185">Reference proteome</keyword>
<evidence type="ECO:0000256" key="5">
    <source>
        <dbReference type="ARBA" id="ARBA00022679"/>
    </source>
</evidence>
<organism evidence="12 13">
    <name type="scientific">Ustilago bromivora</name>
    <dbReference type="NCBI Taxonomy" id="307758"/>
    <lineage>
        <taxon>Eukaryota</taxon>
        <taxon>Fungi</taxon>
        <taxon>Dikarya</taxon>
        <taxon>Basidiomycota</taxon>
        <taxon>Ustilaginomycotina</taxon>
        <taxon>Ustilaginomycetes</taxon>
        <taxon>Ustilaginales</taxon>
        <taxon>Ustilaginaceae</taxon>
        <taxon>Ustilago</taxon>
    </lineage>
</organism>
<feature type="region of interest" description="Disordered" evidence="11">
    <location>
        <begin position="1"/>
        <end position="25"/>
    </location>
</feature>
<evidence type="ECO:0000256" key="1">
    <source>
        <dbReference type="ARBA" id="ARBA00000142"/>
    </source>
</evidence>
<dbReference type="PROSITE" id="PS51625">
    <property type="entry name" value="SAM_MT_TRMB"/>
    <property type="match status" value="1"/>
</dbReference>
<dbReference type="InterPro" id="IPR003358">
    <property type="entry name" value="tRNA_(Gua-N-7)_MeTrfase_Trmb"/>
</dbReference>
<evidence type="ECO:0000256" key="2">
    <source>
        <dbReference type="ARBA" id="ARBA00008045"/>
    </source>
</evidence>
<dbReference type="InterPro" id="IPR029063">
    <property type="entry name" value="SAM-dependent_MTases_sf"/>
</dbReference>
<dbReference type="UniPathway" id="UPA00989"/>
<feature type="binding site" evidence="10">
    <location>
        <position position="374"/>
    </location>
    <ligand>
        <name>S-adenosyl-L-methionine</name>
        <dbReference type="ChEBI" id="CHEBI:59789"/>
    </ligand>
</feature>
<comment type="subcellular location">
    <subcellularLocation>
        <location evidence="10">Nucleus</location>
    </subcellularLocation>
</comment>
<comment type="pathway">
    <text evidence="10">tRNA modification; N(7)-methylguanine-tRNA biosynthesis.</text>
</comment>
<dbReference type="GO" id="GO:0043527">
    <property type="term" value="C:tRNA methyltransferase complex"/>
    <property type="evidence" value="ECO:0007669"/>
    <property type="project" value="TreeGrafter"/>
</dbReference>
<dbReference type="GO" id="GO:0000049">
    <property type="term" value="F:tRNA binding"/>
    <property type="evidence" value="ECO:0007669"/>
    <property type="project" value="UniProtKB-UniRule"/>
</dbReference>
<evidence type="ECO:0000256" key="7">
    <source>
        <dbReference type="ARBA" id="ARBA00022694"/>
    </source>
</evidence>
<dbReference type="EMBL" id="ULHB01000027">
    <property type="protein sequence ID" value="SYW77722.1"/>
    <property type="molecule type" value="Genomic_DNA"/>
</dbReference>
<gene>
    <name evidence="10" type="primary">TRM8</name>
    <name evidence="12" type="ORF">UBRO2_01914</name>
</gene>
<evidence type="ECO:0000313" key="13">
    <source>
        <dbReference type="Proteomes" id="UP000658997"/>
    </source>
</evidence>
<proteinExistence type="inferred from homology"/>
<evidence type="ECO:0000256" key="6">
    <source>
        <dbReference type="ARBA" id="ARBA00022691"/>
    </source>
</evidence>
<comment type="similarity">
    <text evidence="10">Belongs to the class I-like SAM-binding methyltransferase superfamily. TrmB family.</text>
</comment>
<dbReference type="PANTHER" id="PTHR23417:SF16">
    <property type="entry name" value="TRNA (GUANINE-N(7)-)-METHYLTRANSFERASE"/>
    <property type="match status" value="1"/>
</dbReference>
<dbReference type="AlphaFoldDB" id="A0A8H8QKW3"/>
<keyword evidence="4 10" id="KW-0489">Methyltransferase</keyword>
<comment type="function">
    <text evidence="10">Catalyzes the formation of N(7)-methylguanine at position 46 (m7G46) in tRNA.</text>
</comment>
<dbReference type="HAMAP" id="MF_03055">
    <property type="entry name" value="tRNA_methyltr_TrmB_euk"/>
    <property type="match status" value="1"/>
</dbReference>
<dbReference type="Pfam" id="PF02390">
    <property type="entry name" value="Methyltransf_4"/>
    <property type="match status" value="2"/>
</dbReference>
<feature type="active site" evidence="10">
    <location>
        <position position="377"/>
    </location>
</feature>
<accession>A0A8H8QKW3</accession>
<evidence type="ECO:0000313" key="12">
    <source>
        <dbReference type="EMBL" id="SYW77722.1"/>
    </source>
</evidence>
<dbReference type="InterPro" id="IPR002777">
    <property type="entry name" value="PFD_beta-like"/>
</dbReference>
<dbReference type="Pfam" id="PF01920">
    <property type="entry name" value="Prefoldin_2"/>
    <property type="match status" value="1"/>
</dbReference>
<evidence type="ECO:0000256" key="9">
    <source>
        <dbReference type="ARBA" id="ARBA00023242"/>
    </source>
</evidence>
<dbReference type="InterPro" id="IPR025763">
    <property type="entry name" value="Trm8_euk"/>
</dbReference>
<comment type="caution">
    <text evidence="12">The sequence shown here is derived from an EMBL/GenBank/DDBJ whole genome shotgun (WGS) entry which is preliminary data.</text>
</comment>
<keyword evidence="7 10" id="KW-0819">tRNA processing</keyword>
<dbReference type="GO" id="GO:0005634">
    <property type="term" value="C:nucleus"/>
    <property type="evidence" value="ECO:0007669"/>
    <property type="project" value="UniProtKB-SubCell"/>
</dbReference>
<feature type="region of interest" description="Disordered" evidence="11">
    <location>
        <begin position="298"/>
        <end position="328"/>
    </location>
</feature>
<reference evidence="12" key="1">
    <citation type="submission" date="2018-08" db="EMBL/GenBank/DDBJ databases">
        <authorList>
            <person name="Guldener U."/>
        </authorList>
    </citation>
    <scope>NUCLEOTIDE SEQUENCE</scope>
    <source>
        <strain evidence="12">UB2</strain>
    </source>
</reference>
<evidence type="ECO:0000256" key="8">
    <source>
        <dbReference type="ARBA" id="ARBA00022884"/>
    </source>
</evidence>
<dbReference type="EC" id="2.1.1.33" evidence="10"/>
<feature type="binding site" evidence="10">
    <location>
        <begin position="454"/>
        <end position="456"/>
    </location>
    <ligand>
        <name>S-adenosyl-L-methionine</name>
        <dbReference type="ChEBI" id="CHEBI:59789"/>
    </ligand>
</feature>
<feature type="compositionally biased region" description="Low complexity" evidence="11">
    <location>
        <begin position="303"/>
        <end position="318"/>
    </location>
</feature>
<comment type="similarity">
    <text evidence="2">Belongs to the prefoldin subunit beta family.</text>
</comment>
<evidence type="ECO:0000256" key="11">
    <source>
        <dbReference type="SAM" id="MobiDB-lite"/>
    </source>
</evidence>
<keyword evidence="8 10" id="KW-0694">RNA-binding</keyword>
<feature type="binding site" evidence="10">
    <location>
        <begin position="354"/>
        <end position="355"/>
    </location>
    <ligand>
        <name>S-adenosyl-L-methionine</name>
        <dbReference type="ChEBI" id="CHEBI:59789"/>
    </ligand>
</feature>